<evidence type="ECO:0000256" key="2">
    <source>
        <dbReference type="ARBA" id="ARBA00022723"/>
    </source>
</evidence>
<sequence length="703" mass="76959">MPTYTWIFLICFILGTNMVMGHIPINSYYKSAEPDGPTLSNYGLSSKLTRQTSQQRLSAMRAIMAQAQVDAYIVPTGDAHNSAYIAPADARREWLSGLRGSSGTALVTSSNALVWTDARYWTQFDVEVDGSLWTLMRQGTDVSIGNWLIQNMPAGSVVAVDPTTYTRSAWNALQGPLNAVNVTLLAIYDNLVDAARRSINDGPPARPNNTLLALTTEYTGRASSVKIRQVIEQIFTAGASALILTALDDIAYTLNLRGSDIPFNPVFFSYLIIRTDIATDNIILFWNNGVLPANIVAHLSSENVVVQCRPYEEIFDYLRRFSVELGSQGSVLIPSSGSHAVYLAVEQGPARILIAPVTPVALMKVIKNDVELRGFRIAHIKDGTAVVRGLYWVEQQVHAGVNVTEMQLSDEIERLRSEEEHFMGPSFSTIAGAGPNGAIIHYSPQREGPQKVIQANEMLLLDSGGQYLEGTTDITRTRHMSECSAAQRLAFTRVLKGHISLGTTLMPKGTLGHIIEVLARKALWDVGLNYGHGTGHGVGHFLNVHEAPTYILSSPFANDPGISPSMIYSNEPGYYQVGEYGIRHEDLVETIEVTPSSDHPLAAGLVGNFLGNGVVGFHSITLVPHQTACLDVKLLTDFEIKYLNDYHARVLNTIGPILQNRSLTAEYAWLEKECAPIARASALLVKSTPYLAIISLIVMWFGM</sequence>
<feature type="domain" description="Creatinase N-terminal" evidence="6">
    <location>
        <begin position="56"/>
        <end position="180"/>
    </location>
</feature>
<evidence type="ECO:0000256" key="1">
    <source>
        <dbReference type="ARBA" id="ARBA00008766"/>
    </source>
</evidence>
<keyword evidence="2" id="KW-0479">Metal-binding</keyword>
<protein>
    <submittedName>
        <fullName evidence="8">Uncharacterized protein</fullName>
    </submittedName>
</protein>
<organism evidence="8 9">
    <name type="scientific">Arctia plantaginis</name>
    <name type="common">Wood tiger moth</name>
    <name type="synonym">Phalaena plantaginis</name>
    <dbReference type="NCBI Taxonomy" id="874455"/>
    <lineage>
        <taxon>Eukaryota</taxon>
        <taxon>Metazoa</taxon>
        <taxon>Ecdysozoa</taxon>
        <taxon>Arthropoda</taxon>
        <taxon>Hexapoda</taxon>
        <taxon>Insecta</taxon>
        <taxon>Pterygota</taxon>
        <taxon>Neoptera</taxon>
        <taxon>Endopterygota</taxon>
        <taxon>Lepidoptera</taxon>
        <taxon>Glossata</taxon>
        <taxon>Ditrysia</taxon>
        <taxon>Noctuoidea</taxon>
        <taxon>Erebidae</taxon>
        <taxon>Arctiinae</taxon>
        <taxon>Arctia</taxon>
    </lineage>
</organism>
<evidence type="ECO:0000313" key="9">
    <source>
        <dbReference type="Proteomes" id="UP000494106"/>
    </source>
</evidence>
<accession>A0A8S1A242</accession>
<comment type="similarity">
    <text evidence="1">Belongs to the peptidase M24B family.</text>
</comment>
<comment type="caution">
    <text evidence="8">The sequence shown here is derived from an EMBL/GenBank/DDBJ whole genome shotgun (WGS) entry which is preliminary data.</text>
</comment>
<dbReference type="SUPFAM" id="SSF55920">
    <property type="entry name" value="Creatinase/aminopeptidase"/>
    <property type="match status" value="1"/>
</dbReference>
<proteinExistence type="inferred from homology"/>
<dbReference type="OrthoDB" id="9995434at2759"/>
<evidence type="ECO:0000313" key="8">
    <source>
        <dbReference type="EMBL" id="CAB3240977.1"/>
    </source>
</evidence>
<dbReference type="PANTHER" id="PTHR43763">
    <property type="entry name" value="XAA-PRO AMINOPEPTIDASE 1"/>
    <property type="match status" value="1"/>
</dbReference>
<dbReference type="Pfam" id="PF16189">
    <property type="entry name" value="Creatinase_N_2"/>
    <property type="match status" value="1"/>
</dbReference>
<evidence type="ECO:0000259" key="7">
    <source>
        <dbReference type="Pfam" id="PF16188"/>
    </source>
</evidence>
<dbReference type="Proteomes" id="UP000494106">
    <property type="component" value="Unassembled WGS sequence"/>
</dbReference>
<dbReference type="FunFam" id="3.90.230.10:FF:000009">
    <property type="entry name" value="xaa-Pro aminopeptidase 2"/>
    <property type="match status" value="1"/>
</dbReference>
<feature type="chain" id="PRO_5035946664" evidence="4">
    <location>
        <begin position="22"/>
        <end position="703"/>
    </location>
</feature>
<dbReference type="AlphaFoldDB" id="A0A8S1A242"/>
<dbReference type="GO" id="GO:0046872">
    <property type="term" value="F:metal ion binding"/>
    <property type="evidence" value="ECO:0007669"/>
    <property type="project" value="UniProtKB-KW"/>
</dbReference>
<name>A0A8S1A242_ARCPL</name>
<keyword evidence="3" id="KW-0378">Hydrolase</keyword>
<dbReference type="Pfam" id="PF01321">
    <property type="entry name" value="Creatinase_N"/>
    <property type="match status" value="1"/>
</dbReference>
<dbReference type="SUPFAM" id="SSF53092">
    <property type="entry name" value="Creatinase/prolidase N-terminal domain"/>
    <property type="match status" value="1"/>
</dbReference>
<feature type="domain" description="Peptidase M24 C-terminal" evidence="7">
    <location>
        <begin position="614"/>
        <end position="677"/>
    </location>
</feature>
<dbReference type="Gene3D" id="3.40.350.10">
    <property type="entry name" value="Creatinase/prolidase N-terminal domain"/>
    <property type="match status" value="2"/>
</dbReference>
<dbReference type="InterPro" id="IPR029149">
    <property type="entry name" value="Creatin/AminoP/Spt16_N"/>
</dbReference>
<gene>
    <name evidence="8" type="ORF">APLA_LOCUS8431</name>
</gene>
<keyword evidence="4" id="KW-0732">Signal</keyword>
<feature type="domain" description="Peptidase M24" evidence="5">
    <location>
        <begin position="377"/>
        <end position="589"/>
    </location>
</feature>
<dbReference type="InterPro" id="IPR000994">
    <property type="entry name" value="Pept_M24"/>
</dbReference>
<evidence type="ECO:0000259" key="5">
    <source>
        <dbReference type="Pfam" id="PF00557"/>
    </source>
</evidence>
<keyword evidence="9" id="KW-1185">Reference proteome</keyword>
<dbReference type="PANTHER" id="PTHR43763:SF6">
    <property type="entry name" value="XAA-PRO AMINOPEPTIDASE 1"/>
    <property type="match status" value="1"/>
</dbReference>
<dbReference type="InterPro" id="IPR032416">
    <property type="entry name" value="Peptidase_M24_C"/>
</dbReference>
<dbReference type="Pfam" id="PF16188">
    <property type="entry name" value="Peptidase_M24_C"/>
    <property type="match status" value="1"/>
</dbReference>
<reference evidence="8 9" key="1">
    <citation type="submission" date="2020-04" db="EMBL/GenBank/DDBJ databases">
        <authorList>
            <person name="Wallbank WR R."/>
            <person name="Pardo Diaz C."/>
            <person name="Kozak K."/>
            <person name="Martin S."/>
            <person name="Jiggins C."/>
            <person name="Moest M."/>
            <person name="Warren A I."/>
            <person name="Byers J.R.P. K."/>
            <person name="Montejo-Kovacevich G."/>
            <person name="Yen C E."/>
        </authorList>
    </citation>
    <scope>NUCLEOTIDE SEQUENCE [LARGE SCALE GENOMIC DNA]</scope>
</reference>
<evidence type="ECO:0000256" key="4">
    <source>
        <dbReference type="SAM" id="SignalP"/>
    </source>
</evidence>
<dbReference type="GO" id="GO:0005737">
    <property type="term" value="C:cytoplasm"/>
    <property type="evidence" value="ECO:0007669"/>
    <property type="project" value="UniProtKB-ARBA"/>
</dbReference>
<dbReference type="Gene3D" id="3.90.230.10">
    <property type="entry name" value="Creatinase/methionine aminopeptidase superfamily"/>
    <property type="match status" value="1"/>
</dbReference>
<dbReference type="InterPro" id="IPR000587">
    <property type="entry name" value="Creatinase_N"/>
</dbReference>
<dbReference type="InterPro" id="IPR036005">
    <property type="entry name" value="Creatinase/aminopeptidase-like"/>
</dbReference>
<evidence type="ECO:0000259" key="6">
    <source>
        <dbReference type="Pfam" id="PF01321"/>
    </source>
</evidence>
<dbReference type="EMBL" id="CADEBC010000507">
    <property type="protein sequence ID" value="CAB3240977.1"/>
    <property type="molecule type" value="Genomic_DNA"/>
</dbReference>
<dbReference type="Pfam" id="PF00557">
    <property type="entry name" value="Peptidase_M24"/>
    <property type="match status" value="1"/>
</dbReference>
<dbReference type="InterPro" id="IPR050422">
    <property type="entry name" value="X-Pro_aminopeptidase_P"/>
</dbReference>
<feature type="signal peptide" evidence="4">
    <location>
        <begin position="1"/>
        <end position="21"/>
    </location>
</feature>
<dbReference type="GO" id="GO:0004177">
    <property type="term" value="F:aminopeptidase activity"/>
    <property type="evidence" value="ECO:0007669"/>
    <property type="project" value="UniProtKB-ARBA"/>
</dbReference>
<evidence type="ECO:0000256" key="3">
    <source>
        <dbReference type="ARBA" id="ARBA00022801"/>
    </source>
</evidence>